<dbReference type="PANTHER" id="PTHR48081:SF9">
    <property type="entry name" value="CARBOXYLESTERASE"/>
    <property type="match status" value="1"/>
</dbReference>
<dbReference type="Gene3D" id="3.40.50.1820">
    <property type="entry name" value="alpha/beta hydrolase"/>
    <property type="match status" value="1"/>
</dbReference>
<dbReference type="GO" id="GO:0016787">
    <property type="term" value="F:hydrolase activity"/>
    <property type="evidence" value="ECO:0007669"/>
    <property type="project" value="UniProtKB-KW"/>
</dbReference>
<evidence type="ECO:0000313" key="5">
    <source>
        <dbReference type="Proteomes" id="UP001596152"/>
    </source>
</evidence>
<dbReference type="PANTHER" id="PTHR48081">
    <property type="entry name" value="AB HYDROLASE SUPERFAMILY PROTEIN C4A8.06C"/>
    <property type="match status" value="1"/>
</dbReference>
<dbReference type="Pfam" id="PF20434">
    <property type="entry name" value="BD-FAE"/>
    <property type="match status" value="1"/>
</dbReference>
<dbReference type="InterPro" id="IPR029058">
    <property type="entry name" value="AB_hydrolase_fold"/>
</dbReference>
<evidence type="ECO:0000256" key="1">
    <source>
        <dbReference type="ARBA" id="ARBA00022801"/>
    </source>
</evidence>
<dbReference type="PROSITE" id="PS51257">
    <property type="entry name" value="PROKAR_LIPOPROTEIN"/>
    <property type="match status" value="1"/>
</dbReference>
<comment type="caution">
    <text evidence="4">The sequence shown here is derived from an EMBL/GenBank/DDBJ whole genome shotgun (WGS) entry which is preliminary data.</text>
</comment>
<dbReference type="RefSeq" id="WP_374037538.1">
    <property type="nucleotide sequence ID" value="NZ_CP169082.1"/>
</dbReference>
<evidence type="ECO:0000256" key="2">
    <source>
        <dbReference type="SAM" id="SignalP"/>
    </source>
</evidence>
<evidence type="ECO:0000313" key="4">
    <source>
        <dbReference type="EMBL" id="MFC5344215.1"/>
    </source>
</evidence>
<dbReference type="Proteomes" id="UP001596152">
    <property type="component" value="Unassembled WGS sequence"/>
</dbReference>
<dbReference type="InterPro" id="IPR049492">
    <property type="entry name" value="BD-FAE-like_dom"/>
</dbReference>
<accession>A0ABW0FR53</accession>
<name>A0ABW0FR53_9CAUL</name>
<keyword evidence="2" id="KW-0732">Signal</keyword>
<evidence type="ECO:0000259" key="3">
    <source>
        <dbReference type="Pfam" id="PF20434"/>
    </source>
</evidence>
<dbReference type="SUPFAM" id="SSF53474">
    <property type="entry name" value="alpha/beta-Hydrolases"/>
    <property type="match status" value="1"/>
</dbReference>
<keyword evidence="1 4" id="KW-0378">Hydrolase</keyword>
<dbReference type="InterPro" id="IPR050300">
    <property type="entry name" value="GDXG_lipolytic_enzyme"/>
</dbReference>
<protein>
    <submittedName>
        <fullName evidence="4">Alpha/beta hydrolase</fullName>
    </submittedName>
</protein>
<feature type="signal peptide" evidence="2">
    <location>
        <begin position="1"/>
        <end position="21"/>
    </location>
</feature>
<feature type="chain" id="PRO_5047028835" evidence="2">
    <location>
        <begin position="22"/>
        <end position="295"/>
    </location>
</feature>
<organism evidence="4 5">
    <name type="scientific">Brevundimonas staleyi</name>
    <dbReference type="NCBI Taxonomy" id="74326"/>
    <lineage>
        <taxon>Bacteria</taxon>
        <taxon>Pseudomonadati</taxon>
        <taxon>Pseudomonadota</taxon>
        <taxon>Alphaproteobacteria</taxon>
        <taxon>Caulobacterales</taxon>
        <taxon>Caulobacteraceae</taxon>
        <taxon>Brevundimonas</taxon>
    </lineage>
</organism>
<dbReference type="EMBL" id="JBHSLF010000019">
    <property type="protein sequence ID" value="MFC5344215.1"/>
    <property type="molecule type" value="Genomic_DNA"/>
</dbReference>
<feature type="domain" description="BD-FAE-like" evidence="3">
    <location>
        <begin position="56"/>
        <end position="242"/>
    </location>
</feature>
<reference evidence="5" key="1">
    <citation type="journal article" date="2019" name="Int. J. Syst. Evol. Microbiol.">
        <title>The Global Catalogue of Microorganisms (GCM) 10K type strain sequencing project: providing services to taxonomists for standard genome sequencing and annotation.</title>
        <authorList>
            <consortium name="The Broad Institute Genomics Platform"/>
            <consortium name="The Broad Institute Genome Sequencing Center for Infectious Disease"/>
            <person name="Wu L."/>
            <person name="Ma J."/>
        </authorList>
    </citation>
    <scope>NUCLEOTIDE SEQUENCE [LARGE SCALE GENOMIC DNA]</scope>
    <source>
        <strain evidence="5">JCM 12125</strain>
    </source>
</reference>
<gene>
    <name evidence="4" type="ORF">ACFPIE_09835</name>
</gene>
<proteinExistence type="predicted"/>
<keyword evidence="5" id="KW-1185">Reference proteome</keyword>
<sequence>MTRRGLFAPALGAVVASLAAACSPLGMLNSFGPRDRGVGRVARDLEYGSHPRQRFDLYAPTGAGPTSPLPVVVFFYGGGWDSGSKDLYGWAAQALAAQGVVVAVPDYRLVPEVLFPVFIQDAAAATARVAEVAARYGGDPTRLGVLGHSAGAHLAMMIALDRRYMEAVGQPDLIKAAAGLAGPYDFLPFDVPASINAFGQAPDPEQTQPLHFARADAPPLWLGHGTADVVVHDEDTILLEARMRELGGRCEAKLYPGLSHEDLIATFSPLFRKKAPVLADVSAFFHRELGVRAHQ</sequence>